<dbReference type="InterPro" id="IPR036236">
    <property type="entry name" value="Znf_C2H2_sf"/>
</dbReference>
<keyword evidence="2" id="KW-0479">Metal-binding</keyword>
<feature type="region of interest" description="Disordered" evidence="7">
    <location>
        <begin position="1"/>
        <end position="44"/>
    </location>
</feature>
<evidence type="ECO:0000256" key="4">
    <source>
        <dbReference type="ARBA" id="ARBA00022833"/>
    </source>
</evidence>
<dbReference type="InterPro" id="IPR013087">
    <property type="entry name" value="Znf_C2H2_type"/>
</dbReference>
<dbReference type="Gene3D" id="3.30.160.60">
    <property type="entry name" value="Classic Zinc Finger"/>
    <property type="match status" value="1"/>
</dbReference>
<sequence length="268" mass="29549">MEPPNSDPSLSETSSLISVSNSPSCLRSSIEVKTPKEDQIQQDTNHDLMLDLSLSSMDSNQGSKDMYFINKDTSPNSSDTPPGNETEPRVFSCNFCHRKFYSSQALGGHQNAHKRERTLAKRGQRIGAASLAFGHPNTQSSRFSSMASLPLHGSSNRSLGIQVHAYSMIHKPSFVPSIIGFSTKYGQNGWSSRRPIDQQPAIGRLTQENFHDQATNFGSSSTNGAARFESVRKFSPATQGVGAYWWDSVSHIKTKQDDLHKLDLSLKL</sequence>
<evidence type="ECO:0000256" key="2">
    <source>
        <dbReference type="ARBA" id="ARBA00022723"/>
    </source>
</evidence>
<evidence type="ECO:0000256" key="1">
    <source>
        <dbReference type="ARBA" id="ARBA00004123"/>
    </source>
</evidence>
<dbReference type="InterPro" id="IPR044246">
    <property type="entry name" value="ZFP3-like"/>
</dbReference>
<organism evidence="9 10">
    <name type="scientific">Cephalotus follicularis</name>
    <name type="common">Albany pitcher plant</name>
    <dbReference type="NCBI Taxonomy" id="3775"/>
    <lineage>
        <taxon>Eukaryota</taxon>
        <taxon>Viridiplantae</taxon>
        <taxon>Streptophyta</taxon>
        <taxon>Embryophyta</taxon>
        <taxon>Tracheophyta</taxon>
        <taxon>Spermatophyta</taxon>
        <taxon>Magnoliopsida</taxon>
        <taxon>eudicotyledons</taxon>
        <taxon>Gunneridae</taxon>
        <taxon>Pentapetalae</taxon>
        <taxon>rosids</taxon>
        <taxon>fabids</taxon>
        <taxon>Oxalidales</taxon>
        <taxon>Cephalotaceae</taxon>
        <taxon>Cephalotus</taxon>
    </lineage>
</organism>
<feature type="compositionally biased region" description="Low complexity" evidence="7">
    <location>
        <begin position="7"/>
        <end position="22"/>
    </location>
</feature>
<dbReference type="GO" id="GO:0005634">
    <property type="term" value="C:nucleus"/>
    <property type="evidence" value="ECO:0007669"/>
    <property type="project" value="UniProtKB-SubCell"/>
</dbReference>
<evidence type="ECO:0000313" key="10">
    <source>
        <dbReference type="Proteomes" id="UP000187406"/>
    </source>
</evidence>
<feature type="compositionally biased region" description="Basic and acidic residues" evidence="7">
    <location>
        <begin position="33"/>
        <end position="44"/>
    </location>
</feature>
<dbReference type="PROSITE" id="PS50157">
    <property type="entry name" value="ZINC_FINGER_C2H2_2"/>
    <property type="match status" value="1"/>
</dbReference>
<proteinExistence type="predicted"/>
<reference evidence="10" key="1">
    <citation type="submission" date="2016-04" db="EMBL/GenBank/DDBJ databases">
        <title>Cephalotus genome sequencing.</title>
        <authorList>
            <person name="Fukushima K."/>
            <person name="Hasebe M."/>
            <person name="Fang X."/>
        </authorList>
    </citation>
    <scope>NUCLEOTIDE SEQUENCE [LARGE SCALE GENOMIC DNA]</scope>
    <source>
        <strain evidence="10">cv. St1</strain>
    </source>
</reference>
<comment type="caution">
    <text evidence="9">The sequence shown here is derived from an EMBL/GenBank/DDBJ whole genome shotgun (WGS) entry which is preliminary data.</text>
</comment>
<dbReference type="AlphaFoldDB" id="A0A1Q3BWM4"/>
<dbReference type="InParanoid" id="A0A1Q3BWM4"/>
<evidence type="ECO:0000259" key="8">
    <source>
        <dbReference type="PROSITE" id="PS50157"/>
    </source>
</evidence>
<evidence type="ECO:0000256" key="7">
    <source>
        <dbReference type="SAM" id="MobiDB-lite"/>
    </source>
</evidence>
<dbReference type="OrthoDB" id="1933825at2759"/>
<dbReference type="PROSITE" id="PS00028">
    <property type="entry name" value="ZINC_FINGER_C2H2_1"/>
    <property type="match status" value="1"/>
</dbReference>
<dbReference type="PANTHER" id="PTHR47287:SF15">
    <property type="entry name" value="ZINC FINGER PROTEIN 3-LIKE"/>
    <property type="match status" value="1"/>
</dbReference>
<feature type="compositionally biased region" description="Polar residues" evidence="7">
    <location>
        <begin position="71"/>
        <end position="83"/>
    </location>
</feature>
<dbReference type="STRING" id="3775.A0A1Q3BWM4"/>
<comment type="subcellular location">
    <subcellularLocation>
        <location evidence="1">Nucleus</location>
    </subcellularLocation>
</comment>
<dbReference type="FunFam" id="3.30.160.60:FF:001366">
    <property type="entry name" value="Zinc finger protein 2"/>
    <property type="match status" value="1"/>
</dbReference>
<dbReference type="FunCoup" id="A0A1Q3BWM4">
    <property type="interactions" value="125"/>
</dbReference>
<feature type="domain" description="C2H2-type" evidence="8">
    <location>
        <begin position="91"/>
        <end position="118"/>
    </location>
</feature>
<gene>
    <name evidence="9" type="ORF">CFOL_v3_15864</name>
</gene>
<evidence type="ECO:0000256" key="5">
    <source>
        <dbReference type="ARBA" id="ARBA00023242"/>
    </source>
</evidence>
<protein>
    <recommendedName>
        <fullName evidence="8">C2H2-type domain-containing protein</fullName>
    </recommendedName>
</protein>
<dbReference type="SUPFAM" id="SSF57667">
    <property type="entry name" value="beta-beta-alpha zinc fingers"/>
    <property type="match status" value="1"/>
</dbReference>
<evidence type="ECO:0000256" key="6">
    <source>
        <dbReference type="PROSITE-ProRule" id="PRU00042"/>
    </source>
</evidence>
<name>A0A1Q3BWM4_CEPFO</name>
<dbReference type="GO" id="GO:0009788">
    <property type="term" value="P:negative regulation of abscisic acid-activated signaling pathway"/>
    <property type="evidence" value="ECO:0007669"/>
    <property type="project" value="InterPro"/>
</dbReference>
<dbReference type="EMBL" id="BDDD01000997">
    <property type="protein sequence ID" value="GAV72376.1"/>
    <property type="molecule type" value="Genomic_DNA"/>
</dbReference>
<feature type="region of interest" description="Disordered" evidence="7">
    <location>
        <begin position="61"/>
        <end position="87"/>
    </location>
</feature>
<keyword evidence="3 6" id="KW-0863">Zinc-finger</keyword>
<dbReference type="Proteomes" id="UP000187406">
    <property type="component" value="Unassembled WGS sequence"/>
</dbReference>
<keyword evidence="5" id="KW-0539">Nucleus</keyword>
<evidence type="ECO:0000313" key="9">
    <source>
        <dbReference type="EMBL" id="GAV72376.1"/>
    </source>
</evidence>
<evidence type="ECO:0000256" key="3">
    <source>
        <dbReference type="ARBA" id="ARBA00022771"/>
    </source>
</evidence>
<dbReference type="PANTHER" id="PTHR47287">
    <property type="entry name" value="C2H2 AND C2HC ZINC FINGERS SUPERFAMILY PROTEIN"/>
    <property type="match status" value="1"/>
</dbReference>
<keyword evidence="4" id="KW-0862">Zinc</keyword>
<accession>A0A1Q3BWM4</accession>
<dbReference type="GO" id="GO:0008270">
    <property type="term" value="F:zinc ion binding"/>
    <property type="evidence" value="ECO:0007669"/>
    <property type="project" value="UniProtKB-KW"/>
</dbReference>
<keyword evidence="10" id="KW-1185">Reference proteome</keyword>